<dbReference type="AlphaFoldDB" id="A0A9D7HUK7"/>
<reference evidence="3" key="1">
    <citation type="journal article" date="2021" name="Nat. Commun.">
        <title>Connecting structure to function with the recovery of over 1000 high-quality metagenome-assembled genomes from activated sludge using long-read sequencing.</title>
        <authorList>
            <person name="Singleton C.M."/>
            <person name="Petriglieri F."/>
            <person name="Kristensen J.M."/>
            <person name="Kirkegaard R.H."/>
            <person name="Michaelsen T.Y."/>
            <person name="Andersen M.H."/>
            <person name="Kondrotaite Z."/>
            <person name="Karst S.M."/>
            <person name="Dueholm M.S."/>
            <person name="Nielsen P.H."/>
            <person name="Albertsen M."/>
        </authorList>
    </citation>
    <scope>NUCLEOTIDE SEQUENCE [LARGE SCALE GENOMIC DNA]</scope>
</reference>
<dbReference type="PROSITE" id="PS00923">
    <property type="entry name" value="ASP_GLU_RACEMASE_1"/>
    <property type="match status" value="1"/>
</dbReference>
<dbReference type="GO" id="GO:0009252">
    <property type="term" value="P:peptidoglycan biosynthetic process"/>
    <property type="evidence" value="ECO:0007669"/>
    <property type="project" value="TreeGrafter"/>
</dbReference>
<dbReference type="InterPro" id="IPR015942">
    <property type="entry name" value="Asp/Glu/hydantoin_racemase"/>
</dbReference>
<protein>
    <submittedName>
        <fullName evidence="2">Aspartate/glutamate racemase family protein</fullName>
    </submittedName>
</protein>
<dbReference type="InterPro" id="IPR001920">
    <property type="entry name" value="Asp/Glu_race"/>
</dbReference>
<dbReference type="Proteomes" id="UP000807785">
    <property type="component" value="Unassembled WGS sequence"/>
</dbReference>
<dbReference type="PANTHER" id="PTHR21198:SF2">
    <property type="entry name" value="GLUTAMATE RACEMASE"/>
    <property type="match status" value="1"/>
</dbReference>
<dbReference type="SUPFAM" id="SSF53681">
    <property type="entry name" value="Aspartate/glutamate racemase"/>
    <property type="match status" value="1"/>
</dbReference>
<dbReference type="Pfam" id="PF01177">
    <property type="entry name" value="Asp_Glu_race"/>
    <property type="match status" value="1"/>
</dbReference>
<dbReference type="EMBL" id="JADJEV010000003">
    <property type="protein sequence ID" value="MBK6973795.1"/>
    <property type="molecule type" value="Genomic_DNA"/>
</dbReference>
<sequence length="100" mass="10398">MTESPNDGPIGVFDSGVGGLSVLRYIRVLLPHEDLLYVADSGNAPNGEKPPHSIRERSIALGGWLVDRGAKAIVIACNTATAAGALRDRLALPVIGMPPA</sequence>
<organism evidence="2 3">
    <name type="scientific">Candidatus Methylophosphatis roskildensis</name>
    <dbReference type="NCBI Taxonomy" id="2899263"/>
    <lineage>
        <taxon>Bacteria</taxon>
        <taxon>Pseudomonadati</taxon>
        <taxon>Pseudomonadota</taxon>
        <taxon>Betaproteobacteria</taxon>
        <taxon>Nitrosomonadales</taxon>
        <taxon>Sterolibacteriaceae</taxon>
        <taxon>Candidatus Methylophosphatis</taxon>
    </lineage>
</organism>
<dbReference type="PANTHER" id="PTHR21198">
    <property type="entry name" value="GLUTAMATE RACEMASE"/>
    <property type="match status" value="1"/>
</dbReference>
<gene>
    <name evidence="2" type="ORF">IPH26_12900</name>
</gene>
<keyword evidence="1" id="KW-0413">Isomerase</keyword>
<dbReference type="Gene3D" id="3.40.50.1860">
    <property type="match status" value="1"/>
</dbReference>
<dbReference type="GO" id="GO:0008881">
    <property type="term" value="F:glutamate racemase activity"/>
    <property type="evidence" value="ECO:0007669"/>
    <property type="project" value="TreeGrafter"/>
</dbReference>
<evidence type="ECO:0000313" key="3">
    <source>
        <dbReference type="Proteomes" id="UP000807785"/>
    </source>
</evidence>
<proteinExistence type="predicted"/>
<dbReference type="InterPro" id="IPR018187">
    <property type="entry name" value="Asp/Glu_racemase_AS_1"/>
</dbReference>
<comment type="caution">
    <text evidence="2">The sequence shown here is derived from an EMBL/GenBank/DDBJ whole genome shotgun (WGS) entry which is preliminary data.</text>
</comment>
<accession>A0A9D7HUK7</accession>
<name>A0A9D7HUK7_9PROT</name>
<evidence type="ECO:0000256" key="1">
    <source>
        <dbReference type="ARBA" id="ARBA00023235"/>
    </source>
</evidence>
<evidence type="ECO:0000313" key="2">
    <source>
        <dbReference type="EMBL" id="MBK6973795.1"/>
    </source>
</evidence>